<dbReference type="AlphaFoldDB" id="A0A9X1QP84"/>
<dbReference type="Pfam" id="PF07238">
    <property type="entry name" value="PilZ"/>
    <property type="match status" value="1"/>
</dbReference>
<dbReference type="GO" id="GO:0035438">
    <property type="term" value="F:cyclic-di-GMP binding"/>
    <property type="evidence" value="ECO:0007669"/>
    <property type="project" value="InterPro"/>
</dbReference>
<comment type="caution">
    <text evidence="2">The sequence shown here is derived from an EMBL/GenBank/DDBJ whole genome shotgun (WGS) entry which is preliminary data.</text>
</comment>
<accession>A0A9X1QP84</accession>
<evidence type="ECO:0000313" key="2">
    <source>
        <dbReference type="EMBL" id="MCF2515757.1"/>
    </source>
</evidence>
<feature type="domain" description="PilZ" evidence="1">
    <location>
        <begin position="7"/>
        <end position="84"/>
    </location>
</feature>
<dbReference type="Proteomes" id="UP001139410">
    <property type="component" value="Unassembled WGS sequence"/>
</dbReference>
<dbReference type="EMBL" id="JAKFGM010000003">
    <property type="protein sequence ID" value="MCF2515757.1"/>
    <property type="molecule type" value="Genomic_DNA"/>
</dbReference>
<reference evidence="2" key="1">
    <citation type="submission" date="2022-01" db="EMBL/GenBank/DDBJ databases">
        <authorList>
            <person name="Jo J.-H."/>
            <person name="Im W.-T."/>
        </authorList>
    </citation>
    <scope>NUCLEOTIDE SEQUENCE</scope>
    <source>
        <strain evidence="2">G124</strain>
    </source>
</reference>
<protein>
    <submittedName>
        <fullName evidence="2">PilZ domain-containing protein</fullName>
    </submittedName>
</protein>
<dbReference type="RefSeq" id="WP_235068467.1">
    <property type="nucleotide sequence ID" value="NZ_JAKFGM010000003.1"/>
</dbReference>
<sequence length="101" mass="11742">MVDNSDSRRADRVPLRADIDFRRQGEHRWRVNILDFSPQGCRVEVPVRVVPGDTIWISLPGIESIQGTVCWVKEWEAGIEFANPLYPSVFEMVRERMRTAE</sequence>
<dbReference type="InterPro" id="IPR009875">
    <property type="entry name" value="PilZ_domain"/>
</dbReference>
<evidence type="ECO:0000259" key="1">
    <source>
        <dbReference type="Pfam" id="PF07238"/>
    </source>
</evidence>
<keyword evidence="3" id="KW-1185">Reference proteome</keyword>
<dbReference type="Gene3D" id="2.40.10.220">
    <property type="entry name" value="predicted glycosyltransferase like domains"/>
    <property type="match status" value="1"/>
</dbReference>
<name>A0A9X1QP84_9SPHN</name>
<dbReference type="SUPFAM" id="SSF141371">
    <property type="entry name" value="PilZ domain-like"/>
    <property type="match status" value="1"/>
</dbReference>
<proteinExistence type="predicted"/>
<gene>
    <name evidence="2" type="ORF">LVY65_11885</name>
</gene>
<evidence type="ECO:0000313" key="3">
    <source>
        <dbReference type="Proteomes" id="UP001139410"/>
    </source>
</evidence>
<organism evidence="2 3">
    <name type="scientific">Sphingomonas cremea</name>
    <dbReference type="NCBI Taxonomy" id="2904799"/>
    <lineage>
        <taxon>Bacteria</taxon>
        <taxon>Pseudomonadati</taxon>
        <taxon>Pseudomonadota</taxon>
        <taxon>Alphaproteobacteria</taxon>
        <taxon>Sphingomonadales</taxon>
        <taxon>Sphingomonadaceae</taxon>
        <taxon>Sphingomonas</taxon>
    </lineage>
</organism>